<accession>A0A484KWH9</accession>
<feature type="region of interest" description="Disordered" evidence="1">
    <location>
        <begin position="47"/>
        <end position="66"/>
    </location>
</feature>
<protein>
    <submittedName>
        <fullName evidence="2">Uncharacterized protein</fullName>
    </submittedName>
</protein>
<feature type="region of interest" description="Disordered" evidence="1">
    <location>
        <begin position="165"/>
        <end position="184"/>
    </location>
</feature>
<evidence type="ECO:0000313" key="2">
    <source>
        <dbReference type="EMBL" id="VFQ68905.1"/>
    </source>
</evidence>
<dbReference type="AlphaFoldDB" id="A0A484KWH9"/>
<gene>
    <name evidence="2" type="ORF">CCAM_LOCUS10681</name>
</gene>
<evidence type="ECO:0000256" key="1">
    <source>
        <dbReference type="SAM" id="MobiDB-lite"/>
    </source>
</evidence>
<dbReference type="EMBL" id="OOIL02000747">
    <property type="protein sequence ID" value="VFQ68905.1"/>
    <property type="molecule type" value="Genomic_DNA"/>
</dbReference>
<name>A0A484KWH9_9ASTE</name>
<dbReference type="Proteomes" id="UP000595140">
    <property type="component" value="Unassembled WGS sequence"/>
</dbReference>
<proteinExistence type="predicted"/>
<reference evidence="2 3" key="1">
    <citation type="submission" date="2018-04" db="EMBL/GenBank/DDBJ databases">
        <authorList>
            <person name="Vogel A."/>
        </authorList>
    </citation>
    <scope>NUCLEOTIDE SEQUENCE [LARGE SCALE GENOMIC DNA]</scope>
</reference>
<organism evidence="2 3">
    <name type="scientific">Cuscuta campestris</name>
    <dbReference type="NCBI Taxonomy" id="132261"/>
    <lineage>
        <taxon>Eukaryota</taxon>
        <taxon>Viridiplantae</taxon>
        <taxon>Streptophyta</taxon>
        <taxon>Embryophyta</taxon>
        <taxon>Tracheophyta</taxon>
        <taxon>Spermatophyta</taxon>
        <taxon>Magnoliopsida</taxon>
        <taxon>eudicotyledons</taxon>
        <taxon>Gunneridae</taxon>
        <taxon>Pentapetalae</taxon>
        <taxon>asterids</taxon>
        <taxon>lamiids</taxon>
        <taxon>Solanales</taxon>
        <taxon>Convolvulaceae</taxon>
        <taxon>Cuscuteae</taxon>
        <taxon>Cuscuta</taxon>
        <taxon>Cuscuta subgen. Grammica</taxon>
        <taxon>Cuscuta sect. Cleistogrammica</taxon>
    </lineage>
</organism>
<evidence type="ECO:0000313" key="3">
    <source>
        <dbReference type="Proteomes" id="UP000595140"/>
    </source>
</evidence>
<keyword evidence="3" id="KW-1185">Reference proteome</keyword>
<sequence>MCYSRGIHGGEAGRDWPIKPIIRRVEHLESGAKLRYVPGETVVFEPELQEPRRGRQRRGNPPGKPVVRQVNFLQRTHAGKSIVADLPAKSVAGQEQRLERPQFPPVRHQPFKSVVLEAQKPEESQRREGIDVDVSGQTQPVELEAHYVSVQAEDAFPVPRVAGARAGRRVPRDQDPVHGGAVGG</sequence>